<accession>A0A8K0HAN9</accession>
<evidence type="ECO:0000313" key="2">
    <source>
        <dbReference type="Proteomes" id="UP000796880"/>
    </source>
</evidence>
<protein>
    <submittedName>
        <fullName evidence="1">Uncharacterized protein</fullName>
    </submittedName>
</protein>
<evidence type="ECO:0000313" key="1">
    <source>
        <dbReference type="EMBL" id="KAF3448855.1"/>
    </source>
</evidence>
<dbReference type="Proteomes" id="UP000796880">
    <property type="component" value="Unassembled WGS sequence"/>
</dbReference>
<comment type="caution">
    <text evidence="1">The sequence shown here is derived from an EMBL/GenBank/DDBJ whole genome shotgun (WGS) entry which is preliminary data.</text>
</comment>
<dbReference type="AlphaFoldDB" id="A0A8K0HAN9"/>
<sequence length="100" mass="11164">MEKWQKFQAKRMLDMATRADTKSVHGKSVCKHVLLVTSSGCCAPSGSLVWGYNAHMKAVKGKPKDDKMNNKKHKAQFSVVKITMMKKSKGKCFKSGHKGH</sequence>
<reference evidence="1" key="1">
    <citation type="submission" date="2020-03" db="EMBL/GenBank/DDBJ databases">
        <title>A high-quality chromosome-level genome assembly of a woody plant with both climbing and erect habits, Rhamnella rubrinervis.</title>
        <authorList>
            <person name="Lu Z."/>
            <person name="Yang Y."/>
            <person name="Zhu X."/>
            <person name="Sun Y."/>
        </authorList>
    </citation>
    <scope>NUCLEOTIDE SEQUENCE</scope>
    <source>
        <strain evidence="1">BYM</strain>
        <tissue evidence="1">Leaf</tissue>
    </source>
</reference>
<keyword evidence="2" id="KW-1185">Reference proteome</keyword>
<proteinExistence type="predicted"/>
<dbReference type="EMBL" id="VOIH02000004">
    <property type="protein sequence ID" value="KAF3448855.1"/>
    <property type="molecule type" value="Genomic_DNA"/>
</dbReference>
<gene>
    <name evidence="1" type="ORF">FNV43_RR09570</name>
</gene>
<name>A0A8K0HAN9_9ROSA</name>
<organism evidence="1 2">
    <name type="scientific">Rhamnella rubrinervis</name>
    <dbReference type="NCBI Taxonomy" id="2594499"/>
    <lineage>
        <taxon>Eukaryota</taxon>
        <taxon>Viridiplantae</taxon>
        <taxon>Streptophyta</taxon>
        <taxon>Embryophyta</taxon>
        <taxon>Tracheophyta</taxon>
        <taxon>Spermatophyta</taxon>
        <taxon>Magnoliopsida</taxon>
        <taxon>eudicotyledons</taxon>
        <taxon>Gunneridae</taxon>
        <taxon>Pentapetalae</taxon>
        <taxon>rosids</taxon>
        <taxon>fabids</taxon>
        <taxon>Rosales</taxon>
        <taxon>Rhamnaceae</taxon>
        <taxon>rhamnoid group</taxon>
        <taxon>Rhamneae</taxon>
        <taxon>Rhamnella</taxon>
    </lineage>
</organism>